<name>A0A2S9JBE9_9HYPH</name>
<keyword evidence="4" id="KW-1185">Reference proteome</keyword>
<dbReference type="Proteomes" id="UP000238563">
    <property type="component" value="Unassembled WGS sequence"/>
</dbReference>
<dbReference type="Pfam" id="PF11412">
    <property type="entry name" value="DsbD_N"/>
    <property type="match status" value="1"/>
</dbReference>
<comment type="caution">
    <text evidence="3">The sequence shown here is derived from an EMBL/GenBank/DDBJ whole genome shotgun (WGS) entry which is preliminary data.</text>
</comment>
<evidence type="ECO:0000259" key="2">
    <source>
        <dbReference type="Pfam" id="PF11412"/>
    </source>
</evidence>
<feature type="chain" id="PRO_5015760369" description="Thiol:disulfide interchange protein DsbD N-terminal domain-containing protein" evidence="1">
    <location>
        <begin position="45"/>
        <end position="289"/>
    </location>
</feature>
<dbReference type="OrthoDB" id="9811036at2"/>
<evidence type="ECO:0000256" key="1">
    <source>
        <dbReference type="SAM" id="SignalP"/>
    </source>
</evidence>
<dbReference type="EMBL" id="PVBT01000008">
    <property type="protein sequence ID" value="PRD50127.1"/>
    <property type="molecule type" value="Genomic_DNA"/>
</dbReference>
<protein>
    <recommendedName>
        <fullName evidence="2">Thiol:disulfide interchange protein DsbD N-terminal domain-containing protein</fullName>
    </recommendedName>
</protein>
<feature type="signal peptide" evidence="1">
    <location>
        <begin position="1"/>
        <end position="44"/>
    </location>
</feature>
<dbReference type="InterPro" id="IPR028250">
    <property type="entry name" value="DsbDN"/>
</dbReference>
<accession>A0A2S9JBE9</accession>
<evidence type="ECO:0000313" key="4">
    <source>
        <dbReference type="Proteomes" id="UP000238563"/>
    </source>
</evidence>
<dbReference type="AlphaFoldDB" id="A0A2S9JBE9"/>
<proteinExistence type="predicted"/>
<keyword evidence="1" id="KW-0732">Signal</keyword>
<reference evidence="3 4" key="1">
    <citation type="submission" date="2018-02" db="EMBL/GenBank/DDBJ databases">
        <title>The draft genome of Phyllobacterium myrsinacearum DSM5892.</title>
        <authorList>
            <person name="Li L."/>
            <person name="Liu L."/>
            <person name="Zhang X."/>
            <person name="Wang T."/>
        </authorList>
    </citation>
    <scope>NUCLEOTIDE SEQUENCE [LARGE SCALE GENOMIC DNA]</scope>
    <source>
        <strain evidence="3 4">DSM 5892</strain>
    </source>
</reference>
<feature type="domain" description="Thiol:disulfide interchange protein DsbD N-terminal" evidence="2">
    <location>
        <begin position="71"/>
        <end position="171"/>
    </location>
</feature>
<gene>
    <name evidence="3" type="ORF">C5750_22645</name>
</gene>
<sequence length="289" mass="30632">MMSKFRDILDKAEKACNGPRMNTTMPIFLAAALSAAAFASPSQAGNSDWTKTPGGSVRLIVDNPQKGVSEVHGAVQINLDPGWKTYWREPGDAGVPPELALSQEGNIKTYSLGFPAPHRFEDGNSKWAGYKKSVALPVILTLADPSKPAQFKGHAFLGICEAICIPVTAEFDISIDNSPSDALTKTLVSDAFAALPDKASASFGVKSAVRRDDHVKITVQLPADQPQSDLFVAGEGGVTFGMAKLKSREAATAVFSVPVLTGKDKKAVTLNYTLVQGEKAVSGKLEAQE</sequence>
<organism evidence="3 4">
    <name type="scientific">Phyllobacterium myrsinacearum</name>
    <dbReference type="NCBI Taxonomy" id="28101"/>
    <lineage>
        <taxon>Bacteria</taxon>
        <taxon>Pseudomonadati</taxon>
        <taxon>Pseudomonadota</taxon>
        <taxon>Alphaproteobacteria</taxon>
        <taxon>Hyphomicrobiales</taxon>
        <taxon>Phyllobacteriaceae</taxon>
        <taxon>Phyllobacterium</taxon>
    </lineage>
</organism>
<evidence type="ECO:0000313" key="3">
    <source>
        <dbReference type="EMBL" id="PRD50127.1"/>
    </source>
</evidence>